<gene>
    <name evidence="1" type="ORF">NHU_01499</name>
</gene>
<dbReference type="KEGG" id="rsu:NHU_01499"/>
<organism evidence="1 2">
    <name type="scientific">Rhodovulum sulfidophilum</name>
    <name type="common">Rhodobacter sulfidophilus</name>
    <dbReference type="NCBI Taxonomy" id="35806"/>
    <lineage>
        <taxon>Bacteria</taxon>
        <taxon>Pseudomonadati</taxon>
        <taxon>Pseudomonadota</taxon>
        <taxon>Alphaproteobacteria</taxon>
        <taxon>Rhodobacterales</taxon>
        <taxon>Paracoccaceae</taxon>
        <taxon>Rhodovulum</taxon>
    </lineage>
</organism>
<dbReference type="AlphaFoldDB" id="A0A0D6B0P3"/>
<dbReference type="GO" id="GO:0016787">
    <property type="term" value="F:hydrolase activity"/>
    <property type="evidence" value="ECO:0007669"/>
    <property type="project" value="UniProtKB-KW"/>
</dbReference>
<sequence length="156" mass="16350">MSGRLVRSGATQVRPVLARVFRGYRVPLIDIGLRPGLRLVWLQRFPEGRSGLIAWLRCAGLDVVTVPGLDPAQEEIEASGRYLAGVIVSAEDFAGLPLAEGLAALRRSAPEFHLIVQVGPAAPQAAALGALADGLLSEPAGPADLEIALCRLAARG</sequence>
<evidence type="ECO:0000313" key="1">
    <source>
        <dbReference type="EMBL" id="BAQ68657.1"/>
    </source>
</evidence>
<dbReference type="EMBL" id="AP014800">
    <property type="protein sequence ID" value="BAQ68657.1"/>
    <property type="molecule type" value="Genomic_DNA"/>
</dbReference>
<dbReference type="Proteomes" id="UP000064912">
    <property type="component" value="Chromosome"/>
</dbReference>
<name>A0A0D6B0P3_RHOSU</name>
<protein>
    <submittedName>
        <fullName evidence="1">Hydrolase, TatD family</fullName>
    </submittedName>
</protein>
<keyword evidence="1" id="KW-0378">Hydrolase</keyword>
<reference evidence="1 2" key="1">
    <citation type="submission" date="2015-02" db="EMBL/GenBank/DDBJ databases">
        <title>Genome sequene of Rhodovulum sulfidophilum DSM 2351.</title>
        <authorList>
            <person name="Nagao N."/>
        </authorList>
    </citation>
    <scope>NUCLEOTIDE SEQUENCE [LARGE SCALE GENOMIC DNA]</scope>
    <source>
        <strain evidence="1 2">DSM 2351</strain>
    </source>
</reference>
<evidence type="ECO:0000313" key="2">
    <source>
        <dbReference type="Proteomes" id="UP000064912"/>
    </source>
</evidence>
<proteinExistence type="predicted"/>
<dbReference type="PATRIC" id="fig|35806.4.peg.1549"/>
<accession>A0A0D6B0P3</accession>